<dbReference type="Gene3D" id="3.30.200.20">
    <property type="entry name" value="Phosphorylase Kinase, domain 1"/>
    <property type="match status" value="1"/>
</dbReference>
<accession>A0A4R7JA99</accession>
<sequence length="248" mass="27221">MATFVKHASADALAYEAAGLRWLAEADPDAVVGVVSVDENSLVTERLESVATSDGAAAEFAERLVRVHDAGADSFGCPPADWSGDGYVGAARLTLRGEPRWGRMYADQRMLPYAHQAHRQGLLDNDQLRTVERLADRLRDGDFDDDAPPARIHGDLWAGNVITTEHGMVMIDPAAQGGHRLNDLALLALFGFPQLRTVHDGYARHSHHLPDDWRDLIDLHQVHHLLVHVVLFGSSYVPPTMAAIGRYV</sequence>
<dbReference type="Pfam" id="PF03881">
    <property type="entry name" value="Fructosamin_kin"/>
    <property type="match status" value="1"/>
</dbReference>
<gene>
    <name evidence="2" type="ORF">CLV29_2162</name>
</gene>
<dbReference type="SUPFAM" id="SSF56112">
    <property type="entry name" value="Protein kinase-like (PK-like)"/>
    <property type="match status" value="1"/>
</dbReference>
<protein>
    <submittedName>
        <fullName evidence="2">Fructosamine-3-kinase</fullName>
    </submittedName>
</protein>
<dbReference type="PANTHER" id="PTHR12149:SF8">
    <property type="entry name" value="PROTEIN-RIBULOSAMINE 3-KINASE"/>
    <property type="match status" value="1"/>
</dbReference>
<proteinExistence type="inferred from homology"/>
<evidence type="ECO:0000313" key="3">
    <source>
        <dbReference type="Proteomes" id="UP000295371"/>
    </source>
</evidence>
<dbReference type="AlphaFoldDB" id="A0A4R7JA99"/>
<name>A0A4R7JA99_9ACTN</name>
<dbReference type="RefSeq" id="WP_133754855.1">
    <property type="nucleotide sequence ID" value="NZ_SOAW01000001.1"/>
</dbReference>
<dbReference type="PIRSF" id="PIRSF006221">
    <property type="entry name" value="Ketosamine-3-kinase"/>
    <property type="match status" value="1"/>
</dbReference>
<evidence type="ECO:0000313" key="2">
    <source>
        <dbReference type="EMBL" id="TDT34492.1"/>
    </source>
</evidence>
<keyword evidence="1" id="KW-0808">Transferase</keyword>
<dbReference type="PANTHER" id="PTHR12149">
    <property type="entry name" value="FRUCTOSAMINE 3 KINASE-RELATED PROTEIN"/>
    <property type="match status" value="1"/>
</dbReference>
<dbReference type="GO" id="GO:0016301">
    <property type="term" value="F:kinase activity"/>
    <property type="evidence" value="ECO:0007669"/>
    <property type="project" value="UniProtKB-UniRule"/>
</dbReference>
<dbReference type="EMBL" id="SOAW01000001">
    <property type="protein sequence ID" value="TDT34492.1"/>
    <property type="molecule type" value="Genomic_DNA"/>
</dbReference>
<dbReference type="Proteomes" id="UP000295371">
    <property type="component" value="Unassembled WGS sequence"/>
</dbReference>
<dbReference type="InterPro" id="IPR011009">
    <property type="entry name" value="Kinase-like_dom_sf"/>
</dbReference>
<dbReference type="OrthoDB" id="5291879at2"/>
<keyword evidence="3" id="KW-1185">Reference proteome</keyword>
<evidence type="ECO:0000256" key="1">
    <source>
        <dbReference type="PIRNR" id="PIRNR006221"/>
    </source>
</evidence>
<comment type="caution">
    <text evidence="2">The sequence shown here is derived from an EMBL/GenBank/DDBJ whole genome shotgun (WGS) entry which is preliminary data.</text>
</comment>
<keyword evidence="1 2" id="KW-0418">Kinase</keyword>
<dbReference type="Gene3D" id="1.20.1270.240">
    <property type="match status" value="1"/>
</dbReference>
<dbReference type="InterPro" id="IPR016477">
    <property type="entry name" value="Fructo-/Ketosamine-3-kinase"/>
</dbReference>
<reference evidence="2 3" key="1">
    <citation type="submission" date="2019-03" db="EMBL/GenBank/DDBJ databases">
        <title>Genomic Encyclopedia of Archaeal and Bacterial Type Strains, Phase II (KMG-II): from individual species to whole genera.</title>
        <authorList>
            <person name="Goeker M."/>
        </authorList>
    </citation>
    <scope>NUCLEOTIDE SEQUENCE [LARGE SCALE GENOMIC DNA]</scope>
    <source>
        <strain evidence="2 3">DSM 24323</strain>
    </source>
</reference>
<organism evidence="2 3">
    <name type="scientific">Naumannella halotolerans</name>
    <dbReference type="NCBI Taxonomy" id="993414"/>
    <lineage>
        <taxon>Bacteria</taxon>
        <taxon>Bacillati</taxon>
        <taxon>Actinomycetota</taxon>
        <taxon>Actinomycetes</taxon>
        <taxon>Propionibacteriales</taxon>
        <taxon>Propionibacteriaceae</taxon>
        <taxon>Naumannella</taxon>
    </lineage>
</organism>
<dbReference type="Gene3D" id="1.10.510.10">
    <property type="entry name" value="Transferase(Phosphotransferase) domain 1"/>
    <property type="match status" value="1"/>
</dbReference>
<comment type="similarity">
    <text evidence="1">Belongs to the fructosamine kinase family.</text>
</comment>